<keyword evidence="6" id="KW-0539">Nucleus</keyword>
<dbReference type="InterPro" id="IPR007219">
    <property type="entry name" value="XnlR_reg_dom"/>
</dbReference>
<dbReference type="GO" id="GO:0000785">
    <property type="term" value="C:chromatin"/>
    <property type="evidence" value="ECO:0007669"/>
    <property type="project" value="TreeGrafter"/>
</dbReference>
<reference evidence="8" key="1">
    <citation type="journal article" date="2020" name="Stud. Mycol.">
        <title>101 Dothideomycetes genomes: a test case for predicting lifestyles and emergence of pathogens.</title>
        <authorList>
            <person name="Haridas S."/>
            <person name="Albert R."/>
            <person name="Binder M."/>
            <person name="Bloem J."/>
            <person name="Labutti K."/>
            <person name="Salamov A."/>
            <person name="Andreopoulos B."/>
            <person name="Baker S."/>
            <person name="Barry K."/>
            <person name="Bills G."/>
            <person name="Bluhm B."/>
            <person name="Cannon C."/>
            <person name="Castanera R."/>
            <person name="Culley D."/>
            <person name="Daum C."/>
            <person name="Ezra D."/>
            <person name="Gonzalez J."/>
            <person name="Henrissat B."/>
            <person name="Kuo A."/>
            <person name="Liang C."/>
            <person name="Lipzen A."/>
            <person name="Lutzoni F."/>
            <person name="Magnuson J."/>
            <person name="Mondo S."/>
            <person name="Nolan M."/>
            <person name="Ohm R."/>
            <person name="Pangilinan J."/>
            <person name="Park H.-J."/>
            <person name="Ramirez L."/>
            <person name="Alfaro M."/>
            <person name="Sun H."/>
            <person name="Tritt A."/>
            <person name="Yoshinaga Y."/>
            <person name="Zwiers L.-H."/>
            <person name="Turgeon B."/>
            <person name="Goodwin S."/>
            <person name="Spatafora J."/>
            <person name="Crous P."/>
            <person name="Grigoriev I."/>
        </authorList>
    </citation>
    <scope>NUCLEOTIDE SEQUENCE</scope>
    <source>
        <strain evidence="8">CBS 110217</strain>
    </source>
</reference>
<keyword evidence="9" id="KW-1185">Reference proteome</keyword>
<evidence type="ECO:0000313" key="9">
    <source>
        <dbReference type="Proteomes" id="UP000799777"/>
    </source>
</evidence>
<evidence type="ECO:0000256" key="5">
    <source>
        <dbReference type="ARBA" id="ARBA00022833"/>
    </source>
</evidence>
<evidence type="ECO:0000256" key="3">
    <source>
        <dbReference type="ARBA" id="ARBA00022737"/>
    </source>
</evidence>
<name>A0A9P4H9S7_9PLEO</name>
<dbReference type="InterPro" id="IPR051059">
    <property type="entry name" value="VerF-like"/>
</dbReference>
<evidence type="ECO:0000259" key="7">
    <source>
        <dbReference type="Pfam" id="PF04082"/>
    </source>
</evidence>
<evidence type="ECO:0000256" key="6">
    <source>
        <dbReference type="ARBA" id="ARBA00023242"/>
    </source>
</evidence>
<dbReference type="PANTHER" id="PTHR40626:SF3">
    <property type="entry name" value="TRANSCRIPTION FACTOR WITH C2H2 AND ZN(2)-CYS(6) DNA BINDING DOMAIN (EUROFUNG)-RELATED"/>
    <property type="match status" value="1"/>
</dbReference>
<keyword evidence="2" id="KW-0479">Metal-binding</keyword>
<evidence type="ECO:0000256" key="1">
    <source>
        <dbReference type="ARBA" id="ARBA00004123"/>
    </source>
</evidence>
<evidence type="ECO:0000313" key="8">
    <source>
        <dbReference type="EMBL" id="KAF2029814.1"/>
    </source>
</evidence>
<sequence length="397" mass="45511">NSGPDELMPKTHDIVSKIRDATINKARRSIITSTWSASLESMCYEFFHPTNIRRYLTLFWTSWYANWPTIHQPTFDASRRSSSLVAAMTMFGACLSGDEQDRATAQLWFNTVEELVYDDNVFCSPEHCEPNEAWQKFEHKSLRRDHLDILQAAYCVCLYQTWEGSKCSRKRVLRQRFSSLVFLTRDIGMAQASLDSVNTIDLASFDWEEYIVRESLIRLTNYVFAIDSAFAQFYRHPPRMTLLEMTNDLCSPEACFSATTAEECFVILKTWRSAFRPPANRLTLTRAVEALCEPATSQNSAYRQAFDQLSVLNMFTIISALYAQTFHLELSLAKTPVSVEESAMSVALRQWKELWPSPQRDAELAGLNSGEPGHSVSHGVGFYRHAPEYWLLTHLIL</sequence>
<dbReference type="PANTHER" id="PTHR40626">
    <property type="entry name" value="MIP31509P"/>
    <property type="match status" value="1"/>
</dbReference>
<dbReference type="EMBL" id="ML978196">
    <property type="protein sequence ID" value="KAF2029814.1"/>
    <property type="molecule type" value="Genomic_DNA"/>
</dbReference>
<evidence type="ECO:0000256" key="2">
    <source>
        <dbReference type="ARBA" id="ARBA00022723"/>
    </source>
</evidence>
<dbReference type="GO" id="GO:0000978">
    <property type="term" value="F:RNA polymerase II cis-regulatory region sequence-specific DNA binding"/>
    <property type="evidence" value="ECO:0007669"/>
    <property type="project" value="InterPro"/>
</dbReference>
<proteinExistence type="predicted"/>
<keyword evidence="3" id="KW-0677">Repeat</keyword>
<dbReference type="Pfam" id="PF04082">
    <property type="entry name" value="Fungal_trans"/>
    <property type="match status" value="1"/>
</dbReference>
<gene>
    <name evidence="8" type="ORF">EK21DRAFT_17520</name>
</gene>
<feature type="domain" description="Xylanolytic transcriptional activator regulatory" evidence="7">
    <location>
        <begin position="56"/>
        <end position="241"/>
    </location>
</feature>
<comment type="caution">
    <text evidence="8">The sequence shown here is derived from an EMBL/GenBank/DDBJ whole genome shotgun (WGS) entry which is preliminary data.</text>
</comment>
<evidence type="ECO:0000256" key="4">
    <source>
        <dbReference type="ARBA" id="ARBA00022771"/>
    </source>
</evidence>
<dbReference type="AlphaFoldDB" id="A0A9P4H9S7"/>
<dbReference type="GO" id="GO:0006351">
    <property type="term" value="P:DNA-templated transcription"/>
    <property type="evidence" value="ECO:0007669"/>
    <property type="project" value="InterPro"/>
</dbReference>
<accession>A0A9P4H9S7</accession>
<feature type="non-terminal residue" evidence="8">
    <location>
        <position position="397"/>
    </location>
</feature>
<keyword evidence="5" id="KW-0862">Zinc</keyword>
<dbReference type="GO" id="GO:0005634">
    <property type="term" value="C:nucleus"/>
    <property type="evidence" value="ECO:0007669"/>
    <property type="project" value="UniProtKB-SubCell"/>
</dbReference>
<comment type="subcellular location">
    <subcellularLocation>
        <location evidence="1">Nucleus</location>
    </subcellularLocation>
</comment>
<dbReference type="OrthoDB" id="654211at2759"/>
<organism evidence="8 9">
    <name type="scientific">Setomelanomma holmii</name>
    <dbReference type="NCBI Taxonomy" id="210430"/>
    <lineage>
        <taxon>Eukaryota</taxon>
        <taxon>Fungi</taxon>
        <taxon>Dikarya</taxon>
        <taxon>Ascomycota</taxon>
        <taxon>Pezizomycotina</taxon>
        <taxon>Dothideomycetes</taxon>
        <taxon>Pleosporomycetidae</taxon>
        <taxon>Pleosporales</taxon>
        <taxon>Pleosporineae</taxon>
        <taxon>Phaeosphaeriaceae</taxon>
        <taxon>Setomelanomma</taxon>
    </lineage>
</organism>
<protein>
    <recommendedName>
        <fullName evidence="7">Xylanolytic transcriptional activator regulatory domain-containing protein</fullName>
    </recommendedName>
</protein>
<keyword evidence="4" id="KW-0863">Zinc-finger</keyword>
<dbReference type="GO" id="GO:0008270">
    <property type="term" value="F:zinc ion binding"/>
    <property type="evidence" value="ECO:0007669"/>
    <property type="project" value="UniProtKB-KW"/>
</dbReference>
<dbReference type="Proteomes" id="UP000799777">
    <property type="component" value="Unassembled WGS sequence"/>
</dbReference>
<feature type="non-terminal residue" evidence="8">
    <location>
        <position position="1"/>
    </location>
</feature>
<dbReference type="GO" id="GO:0000981">
    <property type="term" value="F:DNA-binding transcription factor activity, RNA polymerase II-specific"/>
    <property type="evidence" value="ECO:0007669"/>
    <property type="project" value="InterPro"/>
</dbReference>